<evidence type="ECO:0000256" key="2">
    <source>
        <dbReference type="ARBA" id="ARBA00009023"/>
    </source>
</evidence>
<dbReference type="PROSITE" id="PS51257">
    <property type="entry name" value="PROKAR_LIPOPROTEIN"/>
    <property type="match status" value="1"/>
</dbReference>
<dbReference type="InterPro" id="IPR018389">
    <property type="entry name" value="DctP_fam"/>
</dbReference>
<evidence type="ECO:0000313" key="7">
    <source>
        <dbReference type="Proteomes" id="UP001158045"/>
    </source>
</evidence>
<organism evidence="6 7">
    <name type="scientific">Fusibacter bizertensis</name>
    <dbReference type="NCBI Taxonomy" id="1488331"/>
    <lineage>
        <taxon>Bacteria</taxon>
        <taxon>Bacillati</taxon>
        <taxon>Bacillota</taxon>
        <taxon>Clostridia</taxon>
        <taxon>Eubacteriales</taxon>
        <taxon>Eubacteriales Family XII. Incertae Sedis</taxon>
        <taxon>Fusibacter</taxon>
    </lineage>
</organism>
<evidence type="ECO:0000256" key="5">
    <source>
        <dbReference type="SAM" id="SignalP"/>
    </source>
</evidence>
<dbReference type="EMBL" id="JARYZI010000002">
    <property type="protein sequence ID" value="MDH8677346.1"/>
    <property type="molecule type" value="Genomic_DNA"/>
</dbReference>
<dbReference type="Proteomes" id="UP001158045">
    <property type="component" value="Unassembled WGS sequence"/>
</dbReference>
<keyword evidence="7" id="KW-1185">Reference proteome</keyword>
<name>A0ABT6NAA0_9FIRM</name>
<feature type="chain" id="PRO_5047412988" evidence="5">
    <location>
        <begin position="19"/>
        <end position="351"/>
    </location>
</feature>
<dbReference type="InterPro" id="IPR038404">
    <property type="entry name" value="TRAP_DctP_sf"/>
</dbReference>
<dbReference type="InterPro" id="IPR004682">
    <property type="entry name" value="TRAP_DctP"/>
</dbReference>
<evidence type="ECO:0000256" key="4">
    <source>
        <dbReference type="ARBA" id="ARBA00022729"/>
    </source>
</evidence>
<dbReference type="RefSeq" id="WP_281093157.1">
    <property type="nucleotide sequence ID" value="NZ_JARYZI010000002.1"/>
</dbReference>
<protein>
    <submittedName>
        <fullName evidence="6">Sialic acid TRAP transporter substrate-binding protein SiaP</fullName>
    </submittedName>
</protein>
<feature type="signal peptide" evidence="5">
    <location>
        <begin position="1"/>
        <end position="18"/>
    </location>
</feature>
<dbReference type="NCBIfam" id="NF037995">
    <property type="entry name" value="TRAP_S1"/>
    <property type="match status" value="1"/>
</dbReference>
<dbReference type="NCBIfam" id="TIGR00787">
    <property type="entry name" value="dctP"/>
    <property type="match status" value="1"/>
</dbReference>
<sequence>MRKWLALLLAIVMVFAMAACTSEPKATETTEASSSEGSTAGPADKDVTLIFSVNAVPGDAHYEAMMKFKEVAEAKSNGSIKVDTFHSGSLFKQDQELAAVKSGQADIVYMSASWLSESSPWISMFSAGYMFKSYDHMTAALNGEVGQEVFNKVVDEQGVRPLKAFYLGTRQINLVKDKEIKVPSDLNGINLRMPNSDAWLFLGKALGANPTPIAFSELYMALQTGTVDGQDNPLPTVQSAKFYEVTKSISITNHLVDSVWPTINEAKWQSLSDNQKQIVLDAMEEARALCDDLNLSREAELIEFFKEEGLNVYYADIDAFSEEVLAKYLENKDMTATWDMDLFDKVQELGK</sequence>
<evidence type="ECO:0000256" key="3">
    <source>
        <dbReference type="ARBA" id="ARBA00022448"/>
    </source>
</evidence>
<proteinExistence type="inferred from homology"/>
<keyword evidence="3" id="KW-0813">Transport</keyword>
<accession>A0ABT6NAA0</accession>
<evidence type="ECO:0000313" key="6">
    <source>
        <dbReference type="EMBL" id="MDH8677346.1"/>
    </source>
</evidence>
<dbReference type="Gene3D" id="3.40.190.170">
    <property type="entry name" value="Bacterial extracellular solute-binding protein, family 7"/>
    <property type="match status" value="1"/>
</dbReference>
<dbReference type="PANTHER" id="PTHR33376:SF4">
    <property type="entry name" value="SIALIC ACID-BINDING PERIPLASMIC PROTEIN SIAP"/>
    <property type="match status" value="1"/>
</dbReference>
<gene>
    <name evidence="6" type="ORF">QE109_04255</name>
</gene>
<dbReference type="CDD" id="cd13672">
    <property type="entry name" value="PBP2_TRAP_Siap"/>
    <property type="match status" value="1"/>
</dbReference>
<comment type="caution">
    <text evidence="6">The sequence shown here is derived from an EMBL/GenBank/DDBJ whole genome shotgun (WGS) entry which is preliminary data.</text>
</comment>
<comment type="similarity">
    <text evidence="2">Belongs to the bacterial solute-binding protein 7 family.</text>
</comment>
<dbReference type="PANTHER" id="PTHR33376">
    <property type="match status" value="1"/>
</dbReference>
<reference evidence="6 7" key="1">
    <citation type="submission" date="2023-04" db="EMBL/GenBank/DDBJ databases">
        <title>Fusibacter bizertensis strain WBS, isolated from littoral bottom sediments of the Arctic seas - biochemical and genomic analysis.</title>
        <authorList>
            <person name="Brioukhanov A.L."/>
        </authorList>
    </citation>
    <scope>NUCLEOTIDE SEQUENCE [LARGE SCALE GENOMIC DNA]</scope>
    <source>
        <strain evidence="6 7">WBS</strain>
    </source>
</reference>
<evidence type="ECO:0000256" key="1">
    <source>
        <dbReference type="ARBA" id="ARBA00004196"/>
    </source>
</evidence>
<comment type="subcellular location">
    <subcellularLocation>
        <location evidence="1">Cell envelope</location>
    </subcellularLocation>
</comment>
<dbReference type="Pfam" id="PF03480">
    <property type="entry name" value="DctP"/>
    <property type="match status" value="1"/>
</dbReference>
<keyword evidence="4 5" id="KW-0732">Signal</keyword>